<name>A0ABS0NBQ1_9NEIS</name>
<evidence type="ECO:0000313" key="3">
    <source>
        <dbReference type="Proteomes" id="UP000768471"/>
    </source>
</evidence>
<comment type="caution">
    <text evidence="2">The sequence shown here is derived from an EMBL/GenBank/DDBJ whole genome shotgun (WGS) entry which is preliminary data.</text>
</comment>
<dbReference type="RefSeq" id="WP_197903559.1">
    <property type="nucleotide sequence ID" value="NZ_JACSGR010000006.1"/>
</dbReference>
<dbReference type="EMBL" id="JACSGR010000006">
    <property type="protein sequence ID" value="MBH5329731.1"/>
    <property type="molecule type" value="Genomic_DNA"/>
</dbReference>
<sequence length="63" mass="6985">MLRKRRSKPADASGGKSLGAKHIEAPHDKRLPENFADGLNGFGFGKTSFQVAFCRHGKIIVWF</sequence>
<organism evidence="2 3">
    <name type="scientific">Eikenella glucosivorans</name>
    <dbReference type="NCBI Taxonomy" id="2766967"/>
    <lineage>
        <taxon>Bacteria</taxon>
        <taxon>Pseudomonadati</taxon>
        <taxon>Pseudomonadota</taxon>
        <taxon>Betaproteobacteria</taxon>
        <taxon>Neisseriales</taxon>
        <taxon>Neisseriaceae</taxon>
        <taxon>Eikenella</taxon>
    </lineage>
</organism>
<gene>
    <name evidence="2" type="ORF">H9Q10_08625</name>
</gene>
<dbReference type="Proteomes" id="UP000768471">
    <property type="component" value="Unassembled WGS sequence"/>
</dbReference>
<reference evidence="2 3" key="1">
    <citation type="submission" date="2020-09" db="EMBL/GenBank/DDBJ databases">
        <title>Eikenella S3660 sp. nov., isolated from a throat swab.</title>
        <authorList>
            <person name="Buhl M."/>
        </authorList>
    </citation>
    <scope>NUCLEOTIDE SEQUENCE [LARGE SCALE GENOMIC DNA]</scope>
    <source>
        <strain evidence="2 3">S3360</strain>
    </source>
</reference>
<accession>A0ABS0NBQ1</accession>
<evidence type="ECO:0000313" key="2">
    <source>
        <dbReference type="EMBL" id="MBH5329731.1"/>
    </source>
</evidence>
<evidence type="ECO:0000256" key="1">
    <source>
        <dbReference type="SAM" id="MobiDB-lite"/>
    </source>
</evidence>
<keyword evidence="3" id="KW-1185">Reference proteome</keyword>
<proteinExistence type="predicted"/>
<protein>
    <submittedName>
        <fullName evidence="2">Uncharacterized protein</fullName>
    </submittedName>
</protein>
<feature type="region of interest" description="Disordered" evidence="1">
    <location>
        <begin position="1"/>
        <end position="27"/>
    </location>
</feature>